<feature type="compositionally biased region" description="Polar residues" evidence="1">
    <location>
        <begin position="34"/>
        <end position="50"/>
    </location>
</feature>
<feature type="region of interest" description="Disordered" evidence="1">
    <location>
        <begin position="24"/>
        <end position="77"/>
    </location>
</feature>
<name>A0ABN2HK61_9ACTN</name>
<gene>
    <name evidence="2" type="ORF">GCM10009745_38090</name>
</gene>
<sequence length="77" mass="8135">MSNNRTPSSHARSIVAIACDSGTAANIPPMEASPNPNLLTRNPVRPNSTLRMPPTLEAPTDIPLAPANRSKDTPAHL</sequence>
<evidence type="ECO:0000256" key="1">
    <source>
        <dbReference type="SAM" id="MobiDB-lite"/>
    </source>
</evidence>
<evidence type="ECO:0000313" key="2">
    <source>
        <dbReference type="EMBL" id="GAA1689367.1"/>
    </source>
</evidence>
<proteinExistence type="predicted"/>
<reference evidence="2 3" key="1">
    <citation type="journal article" date="2019" name="Int. J. Syst. Evol. Microbiol.">
        <title>The Global Catalogue of Microorganisms (GCM) 10K type strain sequencing project: providing services to taxonomists for standard genome sequencing and annotation.</title>
        <authorList>
            <consortium name="The Broad Institute Genomics Platform"/>
            <consortium name="The Broad Institute Genome Sequencing Center for Infectious Disease"/>
            <person name="Wu L."/>
            <person name="Ma J."/>
        </authorList>
    </citation>
    <scope>NUCLEOTIDE SEQUENCE [LARGE SCALE GENOMIC DNA]</scope>
    <source>
        <strain evidence="2 3">JCM 14307</strain>
    </source>
</reference>
<comment type="caution">
    <text evidence="2">The sequence shown here is derived from an EMBL/GenBank/DDBJ whole genome shotgun (WGS) entry which is preliminary data.</text>
</comment>
<organism evidence="2 3">
    <name type="scientific">Kribbella yunnanensis</name>
    <dbReference type="NCBI Taxonomy" id="190194"/>
    <lineage>
        <taxon>Bacteria</taxon>
        <taxon>Bacillati</taxon>
        <taxon>Actinomycetota</taxon>
        <taxon>Actinomycetes</taxon>
        <taxon>Propionibacteriales</taxon>
        <taxon>Kribbellaceae</taxon>
        <taxon>Kribbella</taxon>
    </lineage>
</organism>
<evidence type="ECO:0000313" key="3">
    <source>
        <dbReference type="Proteomes" id="UP001500280"/>
    </source>
</evidence>
<accession>A0ABN2HK61</accession>
<keyword evidence="3" id="KW-1185">Reference proteome</keyword>
<dbReference type="Proteomes" id="UP001500280">
    <property type="component" value="Unassembled WGS sequence"/>
</dbReference>
<protein>
    <submittedName>
        <fullName evidence="2">Uncharacterized protein</fullName>
    </submittedName>
</protein>
<dbReference type="EMBL" id="BAAANF010000013">
    <property type="protein sequence ID" value="GAA1689367.1"/>
    <property type="molecule type" value="Genomic_DNA"/>
</dbReference>